<dbReference type="Gene3D" id="3.90.180.10">
    <property type="entry name" value="Medium-chain alcohol dehydrogenases, catalytic domain"/>
    <property type="match status" value="1"/>
</dbReference>
<comment type="caution">
    <text evidence="5">The sequence shown here is derived from an EMBL/GenBank/DDBJ whole genome shotgun (WGS) entry which is preliminary data.</text>
</comment>
<dbReference type="Proteomes" id="UP001305779">
    <property type="component" value="Unassembled WGS sequence"/>
</dbReference>
<dbReference type="PANTHER" id="PTHR45348">
    <property type="entry name" value="HYPOTHETICAL OXIDOREDUCTASE (EUROFUNG)"/>
    <property type="match status" value="1"/>
</dbReference>
<comment type="similarity">
    <text evidence="1">Belongs to the zinc-containing alcohol dehydrogenase family.</text>
</comment>
<evidence type="ECO:0000259" key="4">
    <source>
        <dbReference type="SMART" id="SM00829"/>
    </source>
</evidence>
<dbReference type="Gene3D" id="3.40.50.720">
    <property type="entry name" value="NAD(P)-binding Rossmann-like Domain"/>
    <property type="match status" value="1"/>
</dbReference>
<reference evidence="5 6" key="1">
    <citation type="journal article" date="2023" name="G3 (Bethesda)">
        <title>A chromosome-level genome assembly of Zasmidium syzygii isolated from banana leaves.</title>
        <authorList>
            <person name="van Westerhoven A.C."/>
            <person name="Mehrabi R."/>
            <person name="Talebi R."/>
            <person name="Steentjes M.B.F."/>
            <person name="Corcolon B."/>
            <person name="Chong P.A."/>
            <person name="Kema G.H.J."/>
            <person name="Seidl M.F."/>
        </authorList>
    </citation>
    <scope>NUCLEOTIDE SEQUENCE [LARGE SCALE GENOMIC DNA]</scope>
    <source>
        <strain evidence="5 6">P124</strain>
    </source>
</reference>
<dbReference type="SMART" id="SM00829">
    <property type="entry name" value="PKS_ER"/>
    <property type="match status" value="1"/>
</dbReference>
<dbReference type="InterPro" id="IPR036291">
    <property type="entry name" value="NAD(P)-bd_dom_sf"/>
</dbReference>
<organism evidence="5 6">
    <name type="scientific">Zasmidium cellare</name>
    <name type="common">Wine cellar mold</name>
    <name type="synonym">Racodium cellare</name>
    <dbReference type="NCBI Taxonomy" id="395010"/>
    <lineage>
        <taxon>Eukaryota</taxon>
        <taxon>Fungi</taxon>
        <taxon>Dikarya</taxon>
        <taxon>Ascomycota</taxon>
        <taxon>Pezizomycotina</taxon>
        <taxon>Dothideomycetes</taxon>
        <taxon>Dothideomycetidae</taxon>
        <taxon>Mycosphaerellales</taxon>
        <taxon>Mycosphaerellaceae</taxon>
        <taxon>Zasmidium</taxon>
    </lineage>
</organism>
<evidence type="ECO:0000256" key="1">
    <source>
        <dbReference type="ARBA" id="ARBA00008072"/>
    </source>
</evidence>
<evidence type="ECO:0000313" key="6">
    <source>
        <dbReference type="Proteomes" id="UP001305779"/>
    </source>
</evidence>
<evidence type="ECO:0000256" key="2">
    <source>
        <dbReference type="ARBA" id="ARBA00011245"/>
    </source>
</evidence>
<comment type="subunit">
    <text evidence="2">Monomer.</text>
</comment>
<protein>
    <recommendedName>
        <fullName evidence="4">Enoyl reductase (ER) domain-containing protein</fullName>
    </recommendedName>
</protein>
<name>A0ABR0EJA6_ZASCE</name>
<dbReference type="InterPro" id="IPR011032">
    <property type="entry name" value="GroES-like_sf"/>
</dbReference>
<sequence length="347" mass="37601">MKAVIKGDLGEVHYITDRPIPNPKPGYLLIKTSAVALNPIDWMKADTFPAPNTLLGHDYSGVVEKVGPDIPRPFAKGDRVFGYTIAGDHHNPEHGAFAEYILAKAELVYRMPEGLGFAEASALGVAVQSANMALWMKMGLREERERVEAGSKGEWVLVYGGSTASAGMAIQMAVRSGYSVISTASPRNFEAVKALGATHVLDYNRPDCAAAINELTGNKLRLVLDTVAVPSSAKICAEAMSSEGGRYVELLPVPFPRQDVEVIFMDAATTMGEPYEYGPDKVPIPVDNEAFEFGKAHVEPTERMLQREEIHAHQLEIGSGGLEGVLEGLKHLREGKVSGKKLVYLVE</sequence>
<accession>A0ABR0EJA6</accession>
<evidence type="ECO:0000313" key="5">
    <source>
        <dbReference type="EMBL" id="KAK4501575.1"/>
    </source>
</evidence>
<dbReference type="SUPFAM" id="SSF51735">
    <property type="entry name" value="NAD(P)-binding Rossmann-fold domains"/>
    <property type="match status" value="1"/>
</dbReference>
<dbReference type="SUPFAM" id="SSF50129">
    <property type="entry name" value="GroES-like"/>
    <property type="match status" value="1"/>
</dbReference>
<dbReference type="InterPro" id="IPR013149">
    <property type="entry name" value="ADH-like_C"/>
</dbReference>
<gene>
    <name evidence="5" type="ORF">PRZ48_007384</name>
</gene>
<keyword evidence="6" id="KW-1185">Reference proteome</keyword>
<dbReference type="InterPro" id="IPR020843">
    <property type="entry name" value="ER"/>
</dbReference>
<dbReference type="InterPro" id="IPR013154">
    <property type="entry name" value="ADH-like_N"/>
</dbReference>
<dbReference type="Pfam" id="PF08240">
    <property type="entry name" value="ADH_N"/>
    <property type="match status" value="1"/>
</dbReference>
<keyword evidence="3" id="KW-0560">Oxidoreductase</keyword>
<proteinExistence type="inferred from homology"/>
<dbReference type="CDD" id="cd08249">
    <property type="entry name" value="enoyl_reductase_like"/>
    <property type="match status" value="1"/>
</dbReference>
<dbReference type="PANTHER" id="PTHR45348:SF2">
    <property type="entry name" value="ZINC-TYPE ALCOHOL DEHYDROGENASE-LIKE PROTEIN C2E1P3.01"/>
    <property type="match status" value="1"/>
</dbReference>
<dbReference type="Pfam" id="PF00107">
    <property type="entry name" value="ADH_zinc_N"/>
    <property type="match status" value="1"/>
</dbReference>
<dbReference type="InterPro" id="IPR047122">
    <property type="entry name" value="Trans-enoyl_RdTase-like"/>
</dbReference>
<evidence type="ECO:0000256" key="3">
    <source>
        <dbReference type="ARBA" id="ARBA00023002"/>
    </source>
</evidence>
<dbReference type="EMBL" id="JAXOVC010000005">
    <property type="protein sequence ID" value="KAK4501575.1"/>
    <property type="molecule type" value="Genomic_DNA"/>
</dbReference>
<feature type="domain" description="Enoyl reductase (ER)" evidence="4">
    <location>
        <begin position="7"/>
        <end position="343"/>
    </location>
</feature>